<dbReference type="OrthoDB" id="9775296at2"/>
<dbReference type="InterPro" id="IPR020904">
    <property type="entry name" value="Sc_DH/Rdtase_CS"/>
</dbReference>
<comment type="caution">
    <text evidence="4">The sequence shown here is derived from an EMBL/GenBank/DDBJ whole genome shotgun (WGS) entry which is preliminary data.</text>
</comment>
<dbReference type="PROSITE" id="PS00061">
    <property type="entry name" value="ADH_SHORT"/>
    <property type="match status" value="1"/>
</dbReference>
<dbReference type="InterPro" id="IPR036291">
    <property type="entry name" value="NAD(P)-bd_dom_sf"/>
</dbReference>
<comment type="similarity">
    <text evidence="1 3">Belongs to the short-chain dehydrogenases/reductases (SDR) family.</text>
</comment>
<sequence>MTIAIITGASSGLGREYVRAVAEMMPMLDEIWLIARRKTQLVELAQSIAGRRFRILPYDLTEPAALRKMQGLLAREKPQVRLLINDAGAMHTGPVAAMPIANQLELIALHAVAPTVLTRLVLPYMARGAAIINVTSIGAFTPSPNMVVYSASKAYLLAYTKGLHAELRCQGIHVLALAPGLMRTGQFSSTAPSRFNMAAHLPLLNMAKVARRSLTLVQRGRMVYTPHPFYKAFSLAAALIPDALLTYFDQV</sequence>
<dbReference type="CDD" id="cd05233">
    <property type="entry name" value="SDR_c"/>
    <property type="match status" value="1"/>
</dbReference>
<keyword evidence="2" id="KW-0560">Oxidoreductase</keyword>
<dbReference type="RefSeq" id="WP_027829453.1">
    <property type="nucleotide sequence ID" value="NZ_AUEH01000062.1"/>
</dbReference>
<evidence type="ECO:0000256" key="2">
    <source>
        <dbReference type="ARBA" id="ARBA00023002"/>
    </source>
</evidence>
<dbReference type="InterPro" id="IPR002347">
    <property type="entry name" value="SDR_fam"/>
</dbReference>
<gene>
    <name evidence="4" type="ORF">FC91_GL001516</name>
</gene>
<dbReference type="SUPFAM" id="SSF51735">
    <property type="entry name" value="NAD(P)-binding Rossmann-fold domains"/>
    <property type="match status" value="1"/>
</dbReference>
<dbReference type="PANTHER" id="PTHR44196:SF2">
    <property type="entry name" value="SHORT-CHAIN DEHYDROGENASE-RELATED"/>
    <property type="match status" value="1"/>
</dbReference>
<name>A0A0R1XH42_9LACO</name>
<dbReference type="PANTHER" id="PTHR44196">
    <property type="entry name" value="DEHYDROGENASE/REDUCTASE SDR FAMILY MEMBER 7B"/>
    <property type="match status" value="1"/>
</dbReference>
<dbReference type="eggNOG" id="COG0300">
    <property type="taxonomic scope" value="Bacteria"/>
</dbReference>
<dbReference type="PATRIC" id="fig|1122147.4.peg.1571"/>
<organism evidence="4 5">
    <name type="scientific">Schleiferilactobacillus harbinensis DSM 16991</name>
    <dbReference type="NCBI Taxonomy" id="1122147"/>
    <lineage>
        <taxon>Bacteria</taxon>
        <taxon>Bacillati</taxon>
        <taxon>Bacillota</taxon>
        <taxon>Bacilli</taxon>
        <taxon>Lactobacillales</taxon>
        <taxon>Lactobacillaceae</taxon>
        <taxon>Schleiferilactobacillus</taxon>
    </lineage>
</organism>
<dbReference type="Pfam" id="PF00106">
    <property type="entry name" value="adh_short"/>
    <property type="match status" value="1"/>
</dbReference>
<reference evidence="4 5" key="1">
    <citation type="journal article" date="2015" name="Genome Announc.">
        <title>Expanding the biotechnology potential of lactobacilli through comparative genomics of 213 strains and associated genera.</title>
        <authorList>
            <person name="Sun Z."/>
            <person name="Harris H.M."/>
            <person name="McCann A."/>
            <person name="Guo C."/>
            <person name="Argimon S."/>
            <person name="Zhang W."/>
            <person name="Yang X."/>
            <person name="Jeffery I.B."/>
            <person name="Cooney J.C."/>
            <person name="Kagawa T.F."/>
            <person name="Liu W."/>
            <person name="Song Y."/>
            <person name="Salvetti E."/>
            <person name="Wrobel A."/>
            <person name="Rasinkangas P."/>
            <person name="Parkhill J."/>
            <person name="Rea M.C."/>
            <person name="O'Sullivan O."/>
            <person name="Ritari J."/>
            <person name="Douillard F.P."/>
            <person name="Paul Ross R."/>
            <person name="Yang R."/>
            <person name="Briner A.E."/>
            <person name="Felis G.E."/>
            <person name="de Vos W.M."/>
            <person name="Barrangou R."/>
            <person name="Klaenhammer T.R."/>
            <person name="Caufield P.W."/>
            <person name="Cui Y."/>
            <person name="Zhang H."/>
            <person name="O'Toole P.W."/>
        </authorList>
    </citation>
    <scope>NUCLEOTIDE SEQUENCE [LARGE SCALE GENOMIC DNA]</scope>
    <source>
        <strain evidence="4 5">DSM 16991</strain>
    </source>
</reference>
<dbReference type="AlphaFoldDB" id="A0A0R1XH42"/>
<dbReference type="EMBL" id="AZFW01000025">
    <property type="protein sequence ID" value="KRM28805.1"/>
    <property type="molecule type" value="Genomic_DNA"/>
</dbReference>
<dbReference type="PRINTS" id="PR00080">
    <property type="entry name" value="SDRFAMILY"/>
</dbReference>
<proteinExistence type="inferred from homology"/>
<protein>
    <submittedName>
        <fullName evidence="4">Oxidoreductase, short chain dehydrogenase reductase family protein</fullName>
    </submittedName>
</protein>
<evidence type="ECO:0000313" key="4">
    <source>
        <dbReference type="EMBL" id="KRM28805.1"/>
    </source>
</evidence>
<dbReference type="GO" id="GO:0016491">
    <property type="term" value="F:oxidoreductase activity"/>
    <property type="evidence" value="ECO:0007669"/>
    <property type="project" value="UniProtKB-KW"/>
</dbReference>
<evidence type="ECO:0000256" key="1">
    <source>
        <dbReference type="ARBA" id="ARBA00006484"/>
    </source>
</evidence>
<dbReference type="Gene3D" id="3.40.50.720">
    <property type="entry name" value="NAD(P)-binding Rossmann-like Domain"/>
    <property type="match status" value="1"/>
</dbReference>
<evidence type="ECO:0000256" key="3">
    <source>
        <dbReference type="RuleBase" id="RU000363"/>
    </source>
</evidence>
<evidence type="ECO:0000313" key="5">
    <source>
        <dbReference type="Proteomes" id="UP000050949"/>
    </source>
</evidence>
<dbReference type="Proteomes" id="UP000050949">
    <property type="component" value="Unassembled WGS sequence"/>
</dbReference>
<dbReference type="GO" id="GO:0016020">
    <property type="term" value="C:membrane"/>
    <property type="evidence" value="ECO:0007669"/>
    <property type="project" value="TreeGrafter"/>
</dbReference>
<dbReference type="PRINTS" id="PR00081">
    <property type="entry name" value="GDHRDH"/>
</dbReference>
<accession>A0A0R1XH42</accession>